<dbReference type="Proteomes" id="UP000306102">
    <property type="component" value="Unassembled WGS sequence"/>
</dbReference>
<keyword evidence="5" id="KW-1185">Reference proteome</keyword>
<accession>A0A4S4DZW9</accession>
<feature type="domain" description="NAD-dependent epimerase/dehydratase" evidence="3">
    <location>
        <begin position="12"/>
        <end position="264"/>
    </location>
</feature>
<keyword evidence="2" id="KW-0560">Oxidoreductase</keyword>
<dbReference type="AlphaFoldDB" id="A0A4S4DZW9"/>
<dbReference type="STRING" id="542762.A0A4S4DZW9"/>
<dbReference type="EMBL" id="SDRB02009365">
    <property type="protein sequence ID" value="THG08356.1"/>
    <property type="molecule type" value="Genomic_DNA"/>
</dbReference>
<sequence>MKEDISNYTRACVTGGSGYIGSWLVKKLLQKGYTVHATLRNLDEKPKVDLLRSLPNADTRLVLFQADIYNPTEFEPAIRGCQYVFHVATPMQHDSQSSQYKDTSEAAIASARIIANSCVRSQTVKRLIYTASVMSSSPLKEDGSGYKPSFNESSWTSLNLSCAFSNDFFLAYIKSKTLTEKEVLSYNEIENSKLEVVSLACALVGGDTLLSYFPATSSLAVIISQLTGNLSYYAGLRFLQELLGSVPLLHIDDVCEAHIFCMEKESLRGRFLCSAVDPTIQEIANYYQENYPQLKITPELVGGPKRGSSCDSVKLTEMGFQYKYDMKKILDDSVNSGFRLGALPLN</sequence>
<dbReference type="InterPro" id="IPR036291">
    <property type="entry name" value="NAD(P)-bd_dom_sf"/>
</dbReference>
<dbReference type="Gene3D" id="3.40.50.720">
    <property type="entry name" value="NAD(P)-binding Rossmann-like Domain"/>
    <property type="match status" value="1"/>
</dbReference>
<proteinExistence type="predicted"/>
<dbReference type="PANTHER" id="PTHR10366">
    <property type="entry name" value="NAD DEPENDENT EPIMERASE/DEHYDRATASE"/>
    <property type="match status" value="1"/>
</dbReference>
<reference evidence="4 5" key="1">
    <citation type="journal article" date="2018" name="Proc. Natl. Acad. Sci. U.S.A.">
        <title>Draft genome sequence of Camellia sinensis var. sinensis provides insights into the evolution of the tea genome and tea quality.</title>
        <authorList>
            <person name="Wei C."/>
            <person name="Yang H."/>
            <person name="Wang S."/>
            <person name="Zhao J."/>
            <person name="Liu C."/>
            <person name="Gao L."/>
            <person name="Xia E."/>
            <person name="Lu Y."/>
            <person name="Tai Y."/>
            <person name="She G."/>
            <person name="Sun J."/>
            <person name="Cao H."/>
            <person name="Tong W."/>
            <person name="Gao Q."/>
            <person name="Li Y."/>
            <person name="Deng W."/>
            <person name="Jiang X."/>
            <person name="Wang W."/>
            <person name="Chen Q."/>
            <person name="Zhang S."/>
            <person name="Li H."/>
            <person name="Wu J."/>
            <person name="Wang P."/>
            <person name="Li P."/>
            <person name="Shi C."/>
            <person name="Zheng F."/>
            <person name="Jian J."/>
            <person name="Huang B."/>
            <person name="Shan D."/>
            <person name="Shi M."/>
            <person name="Fang C."/>
            <person name="Yue Y."/>
            <person name="Li F."/>
            <person name="Li D."/>
            <person name="Wei S."/>
            <person name="Han B."/>
            <person name="Jiang C."/>
            <person name="Yin Y."/>
            <person name="Xia T."/>
            <person name="Zhang Z."/>
            <person name="Bennetzen J.L."/>
            <person name="Zhao S."/>
            <person name="Wan X."/>
        </authorList>
    </citation>
    <scope>NUCLEOTIDE SEQUENCE [LARGE SCALE GENOMIC DNA]</scope>
    <source>
        <strain evidence="5">cv. Shuchazao</strain>
        <tissue evidence="4">Leaf</tissue>
    </source>
</reference>
<evidence type="ECO:0000256" key="1">
    <source>
        <dbReference type="ARBA" id="ARBA00022857"/>
    </source>
</evidence>
<evidence type="ECO:0000256" key="2">
    <source>
        <dbReference type="ARBA" id="ARBA00023002"/>
    </source>
</evidence>
<comment type="caution">
    <text evidence="4">The sequence shown here is derived from an EMBL/GenBank/DDBJ whole genome shotgun (WGS) entry which is preliminary data.</text>
</comment>
<evidence type="ECO:0000313" key="4">
    <source>
        <dbReference type="EMBL" id="THG08356.1"/>
    </source>
</evidence>
<dbReference type="GO" id="GO:0016616">
    <property type="term" value="F:oxidoreductase activity, acting on the CH-OH group of donors, NAD or NADP as acceptor"/>
    <property type="evidence" value="ECO:0007669"/>
    <property type="project" value="TreeGrafter"/>
</dbReference>
<protein>
    <recommendedName>
        <fullName evidence="3">NAD-dependent epimerase/dehydratase domain-containing protein</fullName>
    </recommendedName>
</protein>
<organism evidence="4 5">
    <name type="scientific">Camellia sinensis var. sinensis</name>
    <name type="common">China tea</name>
    <dbReference type="NCBI Taxonomy" id="542762"/>
    <lineage>
        <taxon>Eukaryota</taxon>
        <taxon>Viridiplantae</taxon>
        <taxon>Streptophyta</taxon>
        <taxon>Embryophyta</taxon>
        <taxon>Tracheophyta</taxon>
        <taxon>Spermatophyta</taxon>
        <taxon>Magnoliopsida</taxon>
        <taxon>eudicotyledons</taxon>
        <taxon>Gunneridae</taxon>
        <taxon>Pentapetalae</taxon>
        <taxon>asterids</taxon>
        <taxon>Ericales</taxon>
        <taxon>Theaceae</taxon>
        <taxon>Camellia</taxon>
    </lineage>
</organism>
<evidence type="ECO:0000313" key="5">
    <source>
        <dbReference type="Proteomes" id="UP000306102"/>
    </source>
</evidence>
<dbReference type="SUPFAM" id="SSF51735">
    <property type="entry name" value="NAD(P)-binding Rossmann-fold domains"/>
    <property type="match status" value="1"/>
</dbReference>
<name>A0A4S4DZW9_CAMSN</name>
<dbReference type="Pfam" id="PF01370">
    <property type="entry name" value="Epimerase"/>
    <property type="match status" value="1"/>
</dbReference>
<dbReference type="InterPro" id="IPR001509">
    <property type="entry name" value="Epimerase_deHydtase"/>
</dbReference>
<keyword evidence="1" id="KW-0521">NADP</keyword>
<dbReference type="FunFam" id="3.40.50.720:FF:000645">
    <property type="entry name" value="Anthocyanidin reductase ((2S)-flavan-3-ol-forming)"/>
    <property type="match status" value="1"/>
</dbReference>
<dbReference type="InterPro" id="IPR050425">
    <property type="entry name" value="NAD(P)_dehydrat-like"/>
</dbReference>
<gene>
    <name evidence="4" type="ORF">TEA_027854</name>
</gene>
<dbReference type="PANTHER" id="PTHR10366:SF809">
    <property type="entry name" value="ANTHOCYANIDIN REDUCTASE"/>
    <property type="match status" value="1"/>
</dbReference>
<dbReference type="CDD" id="cd08958">
    <property type="entry name" value="FR_SDR_e"/>
    <property type="match status" value="1"/>
</dbReference>
<evidence type="ECO:0000259" key="3">
    <source>
        <dbReference type="Pfam" id="PF01370"/>
    </source>
</evidence>